<reference evidence="1 2" key="1">
    <citation type="journal article" date="2012" name="J. Bacteriol.">
        <title>Genome Sequence of Blastococcus saxobsidens DD2, a Stone-Inhabiting Bacterium.</title>
        <authorList>
            <person name="Chouaia B."/>
            <person name="Crotti E."/>
            <person name="Brusetti L."/>
            <person name="Daffonchio D."/>
            <person name="Essoussi I."/>
            <person name="Nouioui I."/>
            <person name="Sbissi I."/>
            <person name="Ghodhbane-Gtari F."/>
            <person name="Gtari M."/>
            <person name="Vacherie B."/>
            <person name="Barbe V."/>
            <person name="Medigue C."/>
            <person name="Gury J."/>
            <person name="Pujic P."/>
            <person name="Normand P."/>
        </authorList>
    </citation>
    <scope>NUCLEOTIDE SEQUENCE [LARGE SCALE GENOMIC DNA]</scope>
    <source>
        <strain evidence="1 2">DD2</strain>
    </source>
</reference>
<dbReference type="RefSeq" id="WP_014377379.1">
    <property type="nucleotide sequence ID" value="NC_016943.1"/>
</dbReference>
<evidence type="ECO:0000313" key="1">
    <source>
        <dbReference type="EMBL" id="CCG04502.1"/>
    </source>
</evidence>
<sequence>MTGPIRDWAYDVEPPDDGWIWVPDPEEDLAAWAQAACADLFVTGPAEVELADQLRSVARRLRERAPDTGALWIPDPVYGVLATLVTDRVRVAGTPEELVAEYRFAADPGLAPPQVAIVQLPAGPAVRVRRLETVANGLGAEQLIETVTHLVLPPGIVDVDDAPTAIELVVTWTLLQEGDEFAQMAAEAAGRLRIVPG</sequence>
<keyword evidence="2" id="KW-1185">Reference proteome</keyword>
<dbReference type="KEGG" id="bsd:BLASA_3643"/>
<organism evidence="1 2">
    <name type="scientific">Blastococcus saxobsidens (strain DD2)</name>
    <dbReference type="NCBI Taxonomy" id="1146883"/>
    <lineage>
        <taxon>Bacteria</taxon>
        <taxon>Bacillati</taxon>
        <taxon>Actinomycetota</taxon>
        <taxon>Actinomycetes</taxon>
        <taxon>Geodermatophilales</taxon>
        <taxon>Geodermatophilaceae</taxon>
        <taxon>Blastococcus</taxon>
    </lineage>
</organism>
<accession>H6RUY0</accession>
<name>H6RUY0_BLASD</name>
<protein>
    <submittedName>
        <fullName evidence="1">Uncharacterized protein</fullName>
    </submittedName>
</protein>
<dbReference type="EMBL" id="FO117623">
    <property type="protein sequence ID" value="CCG04502.1"/>
    <property type="molecule type" value="Genomic_DNA"/>
</dbReference>
<proteinExistence type="predicted"/>
<dbReference type="Proteomes" id="UP000007517">
    <property type="component" value="Chromosome"/>
</dbReference>
<reference evidence="2" key="2">
    <citation type="submission" date="2012-02" db="EMBL/GenBank/DDBJ databases">
        <title>Complete genome sequence of Blastococcus saxobsidens strain DD2.</title>
        <authorList>
            <person name="Genoscope."/>
        </authorList>
    </citation>
    <scope>NUCLEOTIDE SEQUENCE [LARGE SCALE GENOMIC DNA]</scope>
    <source>
        <strain evidence="2">DD2</strain>
    </source>
</reference>
<dbReference type="OrthoDB" id="5187121at2"/>
<dbReference type="AlphaFoldDB" id="H6RUY0"/>
<evidence type="ECO:0000313" key="2">
    <source>
        <dbReference type="Proteomes" id="UP000007517"/>
    </source>
</evidence>
<dbReference type="HOGENOM" id="CLU_1395593_0_0_11"/>
<gene>
    <name evidence="1" type="ordered locus">BLASA_3643</name>
</gene>
<dbReference type="STRING" id="1146883.BLASA_3643"/>